<dbReference type="KEGG" id="acom:CEW83_19990"/>
<evidence type="ECO:0000256" key="4">
    <source>
        <dbReference type="SAM" id="MobiDB-lite"/>
    </source>
</evidence>
<dbReference type="Pfam" id="PF17836">
    <property type="entry name" value="PglD_N"/>
    <property type="match status" value="1"/>
</dbReference>
<proteinExistence type="inferred from homology"/>
<organism evidence="6 7">
    <name type="scientific">Parazoarcus communis</name>
    <dbReference type="NCBI Taxonomy" id="41977"/>
    <lineage>
        <taxon>Bacteria</taxon>
        <taxon>Pseudomonadati</taxon>
        <taxon>Pseudomonadota</taxon>
        <taxon>Betaproteobacteria</taxon>
        <taxon>Rhodocyclales</taxon>
        <taxon>Zoogloeaceae</taxon>
        <taxon>Parazoarcus</taxon>
    </lineage>
</organism>
<dbReference type="RefSeq" id="WP_108950928.1">
    <property type="nucleotide sequence ID" value="NZ_CP022187.1"/>
</dbReference>
<protein>
    <recommendedName>
        <fullName evidence="5">PglD N-terminal domain-containing protein</fullName>
    </recommendedName>
</protein>
<name>A0A2U8GU27_9RHOO</name>
<evidence type="ECO:0000256" key="2">
    <source>
        <dbReference type="PIRSR" id="PIRSR620019-1"/>
    </source>
</evidence>
<evidence type="ECO:0000259" key="5">
    <source>
        <dbReference type="Pfam" id="PF17836"/>
    </source>
</evidence>
<dbReference type="NCBIfam" id="TIGR03570">
    <property type="entry name" value="NeuD_NnaD"/>
    <property type="match status" value="1"/>
</dbReference>
<dbReference type="SUPFAM" id="SSF51161">
    <property type="entry name" value="Trimeric LpxA-like enzymes"/>
    <property type="match status" value="1"/>
</dbReference>
<evidence type="ECO:0000313" key="7">
    <source>
        <dbReference type="Proteomes" id="UP000244930"/>
    </source>
</evidence>
<dbReference type="InterPro" id="IPR050179">
    <property type="entry name" value="Trans_hexapeptide_repeat"/>
</dbReference>
<dbReference type="PANTHER" id="PTHR43300:SF7">
    <property type="entry name" value="UDP-N-ACETYLBACILLOSAMINE N-ACETYLTRANSFERASE"/>
    <property type="match status" value="1"/>
</dbReference>
<feature type="binding site" evidence="3">
    <location>
        <position position="148"/>
    </location>
    <ligand>
        <name>acetyl-CoA</name>
        <dbReference type="ChEBI" id="CHEBI:57288"/>
    </ligand>
</feature>
<feature type="compositionally biased region" description="Basic and acidic residues" evidence="4">
    <location>
        <begin position="195"/>
        <end position="206"/>
    </location>
</feature>
<dbReference type="InterPro" id="IPR001451">
    <property type="entry name" value="Hexapep"/>
</dbReference>
<dbReference type="Pfam" id="PF00132">
    <property type="entry name" value="Hexapep"/>
    <property type="match status" value="1"/>
</dbReference>
<dbReference type="Gene3D" id="2.160.10.10">
    <property type="entry name" value="Hexapeptide repeat proteins"/>
    <property type="match status" value="1"/>
</dbReference>
<dbReference type="Proteomes" id="UP000244930">
    <property type="component" value="Chromosome"/>
</dbReference>
<gene>
    <name evidence="6" type="ORF">CEW83_19990</name>
</gene>
<dbReference type="CDD" id="cd03360">
    <property type="entry name" value="LbH_AT_putative"/>
    <property type="match status" value="1"/>
</dbReference>
<evidence type="ECO:0000313" key="6">
    <source>
        <dbReference type="EMBL" id="AWI77229.1"/>
    </source>
</evidence>
<dbReference type="InterPro" id="IPR011004">
    <property type="entry name" value="Trimer_LpxA-like_sf"/>
</dbReference>
<evidence type="ECO:0000256" key="3">
    <source>
        <dbReference type="PIRSR" id="PIRSR620019-2"/>
    </source>
</evidence>
<feature type="domain" description="PglD N-terminal" evidence="5">
    <location>
        <begin position="4"/>
        <end position="78"/>
    </location>
</feature>
<feature type="active site" description="Proton acceptor" evidence="2">
    <location>
        <position position="139"/>
    </location>
</feature>
<dbReference type="AlphaFoldDB" id="A0A2U8GU27"/>
<dbReference type="Gene3D" id="3.40.50.20">
    <property type="match status" value="1"/>
</dbReference>
<keyword evidence="7" id="KW-1185">Reference proteome</keyword>
<sequence>MSRRLVIFGAGGHAKVVVDAIVQQGDSVAGVFDGDAGRHGQEWFGYTVLGGLDAMIDFAASEGVDAVVVAIGDNRIRSMMGARIAERGLRFDSVVHPRAVVSPSARIGAGCVVMAGAVINADAVIGEHAIINTCASVDHDCWVAEGAHIGPGARLCGGVKVGRRVLFGAGAVAIPGFSVGDDAIVPAGGVVRGDVPARTRHPDKIRSSQSNEGE</sequence>
<reference evidence="6 7" key="1">
    <citation type="submission" date="2017-06" db="EMBL/GenBank/DDBJ databases">
        <title>Azoarcus.</title>
        <authorList>
            <person name="Woo J.-H."/>
            <person name="Kim H.-S."/>
        </authorList>
    </citation>
    <scope>NUCLEOTIDE SEQUENCE [LARGE SCALE GENOMIC DNA]</scope>
    <source>
        <strain evidence="6 7">TSPY31</strain>
    </source>
</reference>
<feature type="binding site" evidence="3">
    <location>
        <position position="72"/>
    </location>
    <ligand>
        <name>substrate</name>
    </ligand>
</feature>
<feature type="region of interest" description="Disordered" evidence="4">
    <location>
        <begin position="195"/>
        <end position="214"/>
    </location>
</feature>
<dbReference type="PANTHER" id="PTHR43300">
    <property type="entry name" value="ACETYLTRANSFERASE"/>
    <property type="match status" value="1"/>
</dbReference>
<dbReference type="EMBL" id="CP022187">
    <property type="protein sequence ID" value="AWI77229.1"/>
    <property type="molecule type" value="Genomic_DNA"/>
</dbReference>
<accession>A0A2U8GU27</accession>
<evidence type="ECO:0000256" key="1">
    <source>
        <dbReference type="ARBA" id="ARBA00007274"/>
    </source>
</evidence>
<comment type="similarity">
    <text evidence="1">Belongs to the transferase hexapeptide repeat family.</text>
</comment>
<feature type="site" description="Increases basicity of active site His" evidence="2">
    <location>
        <position position="140"/>
    </location>
</feature>
<dbReference type="InterPro" id="IPR041561">
    <property type="entry name" value="PglD_N"/>
</dbReference>
<dbReference type="InterPro" id="IPR020019">
    <property type="entry name" value="AcTrfase_PglD-like"/>
</dbReference>